<dbReference type="AlphaFoldDB" id="G0U796"/>
<sequence>MEALLDRCVFRREWNGSSVKDVIAFSQGGKAQLIPTGPFHSFTVKESCQGDVNNLPTAARTLLLDLNTSELVVRGVNKFFDIEDVESESVDVIHALGALHNVWVQRKMAGFVVTLFSLDGEHVDICTKHVVEGPHVDIARDVLNAELSVEQQRSLASDLFSWEAAVSCECISIKNDPCHPVMERSSYDNHLIVFSIHKRNDIREMCVGVAEMKLNADRWGLKFVPCWRVGSHTELSAWLEERARWNGKDPDGVPLAEGYVVLIELPIERLLPSAVACAPFTVVPLRLKAKTVKYRVLRSLRSIVLGECTATPQLFHEVIAAWAVHVQRCQCVRDAVVRHGVSRICDQFEAYINDQGEKRFRGSEMSIREAFKLLIDTTTKQVRVRQCAPSLHVLMLCGLPGVGKTSLSQAIAERVVNCCPSIGYIMHLSRDKICRDVAEQAGIDEQASKHKQRRLKTMVHHAMLSALDQLVSLSCLLNSSGILILDACNAKPSTRRQWRNFLPRRLGSFHLLYLKCTDYRLLSSRLAGRQSHDVLHNASQAQAVFYSVKKSFVEPLSEEPCLCFDTATSAVEDIATAVLKLYSNTETRGSSRSVTKYDHRLVNKELVGRRAALIGSLVGSSGQDMAEYLLAYAFKRTKTLQVISVQLAVTFEDLRKVASEAIDSVLSASREYTSGWWAWCKRAIGFGRSRPAASVVEGHTRWLLGWLFDMREPPLLYSARELSSALAERYELKSSSPHITLYHDDSRVPVPSSIPPTGNHVEVYLNAILLDRFALCFAATAVLAGQQFGKQFGSADSVPLHVTVGHTAQVKASYAGTMFDSFQQREQYNKILEQGREDGSVRKSRSKFSNFVKIRLPTPYVLRGVIVAGVEGAS</sequence>
<dbReference type="Gene3D" id="3.40.50.300">
    <property type="entry name" value="P-loop containing nucleotide triphosphate hydrolases"/>
    <property type="match status" value="1"/>
</dbReference>
<dbReference type="PANTHER" id="PTHR32004:SF1">
    <property type="entry name" value="TRNA LIGASE"/>
    <property type="match status" value="1"/>
</dbReference>
<dbReference type="PANTHER" id="PTHR32004">
    <property type="entry name" value="TRNA LIGASE"/>
    <property type="match status" value="1"/>
</dbReference>
<dbReference type="Pfam" id="PF13238">
    <property type="entry name" value="AAA_18"/>
    <property type="match status" value="1"/>
</dbReference>
<protein>
    <recommendedName>
        <fullName evidence="1">T4 RNA ligase 1-like N-terminal domain-containing protein</fullName>
    </recommendedName>
</protein>
<feature type="domain" description="T4 RNA ligase 1-like N-terminal" evidence="1">
    <location>
        <begin position="59"/>
        <end position="263"/>
    </location>
</feature>
<dbReference type="SUPFAM" id="SSF52540">
    <property type="entry name" value="P-loop containing nucleoside triphosphate hydrolases"/>
    <property type="match status" value="1"/>
</dbReference>
<name>G0U796_TRYVY</name>
<dbReference type="OMA" id="HLKWLRG"/>
<dbReference type="GO" id="GO:0005634">
    <property type="term" value="C:nucleus"/>
    <property type="evidence" value="ECO:0007669"/>
    <property type="project" value="TreeGrafter"/>
</dbReference>
<proteinExistence type="predicted"/>
<dbReference type="InterPro" id="IPR027417">
    <property type="entry name" value="P-loop_NTPase"/>
</dbReference>
<gene>
    <name evidence="2" type="ORF">TVY486_1008000</name>
</gene>
<evidence type="ECO:0000259" key="1">
    <source>
        <dbReference type="Pfam" id="PF09511"/>
    </source>
</evidence>
<dbReference type="GO" id="GO:0006388">
    <property type="term" value="P:tRNA splicing, via endonucleolytic cleavage and ligation"/>
    <property type="evidence" value="ECO:0007669"/>
    <property type="project" value="TreeGrafter"/>
</dbReference>
<accession>G0U796</accession>
<organism evidence="2">
    <name type="scientific">Trypanosoma vivax (strain Y486)</name>
    <dbReference type="NCBI Taxonomy" id="1055687"/>
    <lineage>
        <taxon>Eukaryota</taxon>
        <taxon>Discoba</taxon>
        <taxon>Euglenozoa</taxon>
        <taxon>Kinetoplastea</taxon>
        <taxon>Metakinetoplastina</taxon>
        <taxon>Trypanosomatida</taxon>
        <taxon>Trypanosomatidae</taxon>
        <taxon>Trypanosoma</taxon>
        <taxon>Duttonella</taxon>
    </lineage>
</organism>
<evidence type="ECO:0000313" key="2">
    <source>
        <dbReference type="EMBL" id="CCC51754.1"/>
    </source>
</evidence>
<dbReference type="VEuPathDB" id="TriTrypDB:TvY486_1008000"/>
<reference evidence="2" key="1">
    <citation type="journal article" date="2012" name="Proc. Natl. Acad. Sci. U.S.A.">
        <title>Antigenic diversity is generated by distinct evolutionary mechanisms in African trypanosome species.</title>
        <authorList>
            <person name="Jackson A.P."/>
            <person name="Berry A."/>
            <person name="Aslett M."/>
            <person name="Allison H.C."/>
            <person name="Burton P."/>
            <person name="Vavrova-Anderson J."/>
            <person name="Brown R."/>
            <person name="Browne H."/>
            <person name="Corton N."/>
            <person name="Hauser H."/>
            <person name="Gamble J."/>
            <person name="Gilderthorp R."/>
            <person name="Marcello L."/>
            <person name="McQuillan J."/>
            <person name="Otto T.D."/>
            <person name="Quail M.A."/>
            <person name="Sanders M.J."/>
            <person name="van Tonder A."/>
            <person name="Ginger M.L."/>
            <person name="Field M.C."/>
            <person name="Barry J.D."/>
            <person name="Hertz-Fowler C."/>
            <person name="Berriman M."/>
        </authorList>
    </citation>
    <scope>NUCLEOTIDE SEQUENCE</scope>
    <source>
        <strain evidence="2">Y486</strain>
    </source>
</reference>
<dbReference type="EMBL" id="HE573026">
    <property type="protein sequence ID" value="CCC51754.1"/>
    <property type="molecule type" value="Genomic_DNA"/>
</dbReference>
<dbReference type="InterPro" id="IPR019039">
    <property type="entry name" value="T4-Rnl1-like_N"/>
</dbReference>
<dbReference type="Pfam" id="PF09511">
    <property type="entry name" value="RNA_lig_T4_1"/>
    <property type="match status" value="1"/>
</dbReference>